<evidence type="ECO:0000256" key="4">
    <source>
        <dbReference type="ARBA" id="ARBA00022771"/>
    </source>
</evidence>
<evidence type="ECO:0000256" key="8">
    <source>
        <dbReference type="SAM" id="Coils"/>
    </source>
</evidence>
<evidence type="ECO:0000256" key="2">
    <source>
        <dbReference type="ARBA" id="ARBA00022490"/>
    </source>
</evidence>
<dbReference type="Gene3D" id="1.20.5.990">
    <property type="entry name" value="Nemo cc2-lz domain - 1d5 darpin complex"/>
    <property type="match status" value="1"/>
</dbReference>
<evidence type="ECO:0000256" key="7">
    <source>
        <dbReference type="PROSITE-ProRule" id="PRU01142"/>
    </source>
</evidence>
<evidence type="ECO:0000256" key="1">
    <source>
        <dbReference type="ARBA" id="ARBA00004496"/>
    </source>
</evidence>
<sequence length="750" mass="85496">MMTSTPPPSSEGSSLRTQRDSRCSITDLTLEQALIRIKEIEDENRAHRDNLRQHNAVMRGHYEDLALWRRREQEKFEQAKALITALREDNQEKQVHIMALKDKEKEISAELASVTEEKSHLLRKKAISDQRVFNLLKQAEEQGVKGLALGDEDDDVHAVSDNIVFVSTSEKEAEIAKLEAAVENKDETIAQLRASLLQREHEVETLRDTTKQLLKDMQNQQQLKDTIQEENRNLTQRLIDSEKQMHQHMQSVMANTKREMQTLLQTPLQGGVEDKLVHLVTESGSPQAGSSNPIVVSYPDNSEEIRSTLQSLNAEKQKEQAKKDLEKKVEESQVAKEALEKEVNDLTDQVKKLQLEVEQQKNRASEIQWQYEDRLREVLQQTKERDSRQTVQAAATGDVSILRSQVLSLIKEVDELNTKNSALTATCHLKDDKIQELEGGKASLLTERAALLEEKARLVQTLHGLHRQQDQAQAENRAIKSEYEKLQDSFSQLVTDYKELEEMFETHRNEAKELSTKFNNYWQQAEEKLSKKTPPKQIMEEINRLTAQVIAAEEMMRVKDEELAKLQTMEHLLRMQAEQYQEDFRDERRLRTELAGELDTVKEQNRKLREENSAANLHKLQTMQARHSPVANPGLGNWPYPQSPANPRQMVPGTWPYPQAAGNPRQMMAPLSVPVSGAAAMPVYPPQPNRTPYLPGPDSGTPQASAAMPGGAMGEEDLSSLRQYQCPKCLVMFPDEDTVQLHVTDCLEKD</sequence>
<dbReference type="GO" id="GO:0005737">
    <property type="term" value="C:cytoplasm"/>
    <property type="evidence" value="ECO:0007669"/>
    <property type="project" value="UniProtKB-SubCell"/>
</dbReference>
<evidence type="ECO:0000256" key="3">
    <source>
        <dbReference type="ARBA" id="ARBA00022723"/>
    </source>
</evidence>
<feature type="coiled-coil region" evidence="8">
    <location>
        <begin position="591"/>
        <end position="618"/>
    </location>
</feature>
<dbReference type="PANTHER" id="PTHR31553:SF1">
    <property type="entry name" value="NF-KAPPA-B ESSENTIAL MODULATOR"/>
    <property type="match status" value="1"/>
</dbReference>
<organism evidence="11 12">
    <name type="scientific">Elysia chlorotica</name>
    <name type="common">Eastern emerald elysia</name>
    <name type="synonym">Sea slug</name>
    <dbReference type="NCBI Taxonomy" id="188477"/>
    <lineage>
        <taxon>Eukaryota</taxon>
        <taxon>Metazoa</taxon>
        <taxon>Spiralia</taxon>
        <taxon>Lophotrochozoa</taxon>
        <taxon>Mollusca</taxon>
        <taxon>Gastropoda</taxon>
        <taxon>Heterobranchia</taxon>
        <taxon>Euthyneura</taxon>
        <taxon>Panpulmonata</taxon>
        <taxon>Sacoglossa</taxon>
        <taxon>Placobranchoidea</taxon>
        <taxon>Plakobranchidae</taxon>
        <taxon>Elysia</taxon>
    </lineage>
</organism>
<accession>A0A3S1CDC9</accession>
<comment type="caution">
    <text evidence="11">The sequence shown here is derived from an EMBL/GenBank/DDBJ whole genome shotgun (WGS) entry which is preliminary data.</text>
</comment>
<evidence type="ECO:0000256" key="9">
    <source>
        <dbReference type="SAM" id="MobiDB-lite"/>
    </source>
</evidence>
<gene>
    <name evidence="11" type="ORF">EGW08_002648</name>
</gene>
<reference evidence="11 12" key="1">
    <citation type="submission" date="2019-01" db="EMBL/GenBank/DDBJ databases">
        <title>A draft genome assembly of the solar-powered sea slug Elysia chlorotica.</title>
        <authorList>
            <person name="Cai H."/>
            <person name="Li Q."/>
            <person name="Fang X."/>
            <person name="Li J."/>
            <person name="Curtis N.E."/>
            <person name="Altenburger A."/>
            <person name="Shibata T."/>
            <person name="Feng M."/>
            <person name="Maeda T."/>
            <person name="Schwartz J.A."/>
            <person name="Shigenobu S."/>
            <person name="Lundholm N."/>
            <person name="Nishiyama T."/>
            <person name="Yang H."/>
            <person name="Hasebe M."/>
            <person name="Li S."/>
            <person name="Pierce S.K."/>
            <person name="Wang J."/>
        </authorList>
    </citation>
    <scope>NUCLEOTIDE SEQUENCE [LARGE SCALE GENOMIC DNA]</scope>
    <source>
        <strain evidence="11">EC2010</strain>
        <tissue evidence="11">Whole organism of an adult</tissue>
    </source>
</reference>
<protein>
    <recommendedName>
        <fullName evidence="10">CCHC NOA-type domain-containing protein</fullName>
    </recommendedName>
</protein>
<keyword evidence="2" id="KW-0963">Cytoplasm</keyword>
<dbReference type="STRING" id="188477.A0A3S1CDC9"/>
<feature type="coiled-coil region" evidence="8">
    <location>
        <begin position="434"/>
        <end position="517"/>
    </location>
</feature>
<feature type="region of interest" description="Disordered" evidence="9">
    <location>
        <begin position="688"/>
        <end position="715"/>
    </location>
</feature>
<dbReference type="GO" id="GO:0043122">
    <property type="term" value="P:regulation of canonical NF-kappaB signal transduction"/>
    <property type="evidence" value="ECO:0007669"/>
    <property type="project" value="TreeGrafter"/>
</dbReference>
<evidence type="ECO:0000256" key="6">
    <source>
        <dbReference type="ARBA" id="ARBA00023054"/>
    </source>
</evidence>
<name>A0A3S1CDC9_ELYCH</name>
<dbReference type="Gene3D" id="1.20.5.390">
    <property type="entry name" value="L1 transposable element, trimerization domain"/>
    <property type="match status" value="1"/>
</dbReference>
<keyword evidence="12" id="KW-1185">Reference proteome</keyword>
<keyword evidence="4 7" id="KW-0863">Zinc-finger</keyword>
<dbReference type="OrthoDB" id="6343844at2759"/>
<dbReference type="PANTHER" id="PTHR31553">
    <property type="entry name" value="NF-KAPPA-B ESSENTIAL MODULATOR"/>
    <property type="match status" value="1"/>
</dbReference>
<dbReference type="EMBL" id="RQTK01000051">
    <property type="protein sequence ID" value="RUS89630.1"/>
    <property type="molecule type" value="Genomic_DNA"/>
</dbReference>
<dbReference type="AlphaFoldDB" id="A0A3S1CDC9"/>
<evidence type="ECO:0000313" key="11">
    <source>
        <dbReference type="EMBL" id="RUS89630.1"/>
    </source>
</evidence>
<feature type="domain" description="CCHC NOA-type" evidence="10">
    <location>
        <begin position="718"/>
        <end position="748"/>
    </location>
</feature>
<comment type="subcellular location">
    <subcellularLocation>
        <location evidence="1">Cytoplasm</location>
    </subcellularLocation>
</comment>
<keyword evidence="3" id="KW-0479">Metal-binding</keyword>
<feature type="coiled-coil region" evidence="8">
    <location>
        <begin position="302"/>
        <end position="370"/>
    </location>
</feature>
<dbReference type="Proteomes" id="UP000271974">
    <property type="component" value="Unassembled WGS sequence"/>
</dbReference>
<dbReference type="PROSITE" id="PS51801">
    <property type="entry name" value="ZF_CCHC_NOA"/>
    <property type="match status" value="1"/>
</dbReference>
<dbReference type="GO" id="GO:0070530">
    <property type="term" value="F:K63-linked polyubiquitin modification-dependent protein binding"/>
    <property type="evidence" value="ECO:0007669"/>
    <property type="project" value="InterPro"/>
</dbReference>
<feature type="region of interest" description="Disordered" evidence="9">
    <location>
        <begin position="1"/>
        <end position="21"/>
    </location>
</feature>
<dbReference type="GO" id="GO:0008270">
    <property type="term" value="F:zinc ion binding"/>
    <property type="evidence" value="ECO:0007669"/>
    <property type="project" value="UniProtKB-KW"/>
</dbReference>
<dbReference type="InterPro" id="IPR034735">
    <property type="entry name" value="NEMO_ZF"/>
</dbReference>
<evidence type="ECO:0000313" key="12">
    <source>
        <dbReference type="Proteomes" id="UP000271974"/>
    </source>
</evidence>
<dbReference type="GO" id="GO:0005634">
    <property type="term" value="C:nucleus"/>
    <property type="evidence" value="ECO:0007669"/>
    <property type="project" value="TreeGrafter"/>
</dbReference>
<proteinExistence type="predicted"/>
<keyword evidence="6 8" id="KW-0175">Coiled coil</keyword>
<dbReference type="InterPro" id="IPR051301">
    <property type="entry name" value="Optineurin/NFkB_EssMod"/>
</dbReference>
<evidence type="ECO:0000256" key="5">
    <source>
        <dbReference type="ARBA" id="ARBA00022833"/>
    </source>
</evidence>
<keyword evidence="5" id="KW-0862">Zinc</keyword>
<feature type="coiled-coil region" evidence="8">
    <location>
        <begin position="30"/>
        <end position="117"/>
    </location>
</feature>
<feature type="coiled-coil region" evidence="8">
    <location>
        <begin position="168"/>
        <end position="244"/>
    </location>
</feature>
<evidence type="ECO:0000259" key="10">
    <source>
        <dbReference type="PROSITE" id="PS51801"/>
    </source>
</evidence>